<protein>
    <submittedName>
        <fullName evidence="2">AzlD domain-containing protein</fullName>
    </submittedName>
</protein>
<dbReference type="Proteomes" id="UP000824124">
    <property type="component" value="Unassembled WGS sequence"/>
</dbReference>
<feature type="transmembrane region" description="Helical" evidence="1">
    <location>
        <begin position="64"/>
        <end position="80"/>
    </location>
</feature>
<keyword evidence="1" id="KW-0472">Membrane</keyword>
<evidence type="ECO:0000313" key="2">
    <source>
        <dbReference type="EMBL" id="HIU10164.1"/>
    </source>
</evidence>
<accession>A0A9D1HJ00</accession>
<comment type="caution">
    <text evidence="2">The sequence shown here is derived from an EMBL/GenBank/DDBJ whole genome shotgun (WGS) entry which is preliminary data.</text>
</comment>
<reference evidence="2" key="2">
    <citation type="journal article" date="2021" name="PeerJ">
        <title>Extensive microbial diversity within the chicken gut microbiome revealed by metagenomics and culture.</title>
        <authorList>
            <person name="Gilroy R."/>
            <person name="Ravi A."/>
            <person name="Getino M."/>
            <person name="Pursley I."/>
            <person name="Horton D.L."/>
            <person name="Alikhan N.F."/>
            <person name="Baker D."/>
            <person name="Gharbi K."/>
            <person name="Hall N."/>
            <person name="Watson M."/>
            <person name="Adriaenssens E.M."/>
            <person name="Foster-Nyarko E."/>
            <person name="Jarju S."/>
            <person name="Secka A."/>
            <person name="Antonio M."/>
            <person name="Oren A."/>
            <person name="Chaudhuri R.R."/>
            <person name="La Ragione R."/>
            <person name="Hildebrand F."/>
            <person name="Pallen M.J."/>
        </authorList>
    </citation>
    <scope>NUCLEOTIDE SEQUENCE</scope>
    <source>
        <strain evidence="2">2830</strain>
    </source>
</reference>
<keyword evidence="1" id="KW-0812">Transmembrane</keyword>
<dbReference type="AlphaFoldDB" id="A0A9D1HJ00"/>
<name>A0A9D1HJ00_9FIRM</name>
<dbReference type="Pfam" id="PF05437">
    <property type="entry name" value="AzlD"/>
    <property type="match status" value="1"/>
</dbReference>
<proteinExistence type="predicted"/>
<evidence type="ECO:0000256" key="1">
    <source>
        <dbReference type="SAM" id="Phobius"/>
    </source>
</evidence>
<dbReference type="InterPro" id="IPR008407">
    <property type="entry name" value="Brnchd-chn_aa_trnsp_AzlD"/>
</dbReference>
<organism evidence="2 3">
    <name type="scientific">Candidatus Avidehalobacter gallistercoris</name>
    <dbReference type="NCBI Taxonomy" id="2840694"/>
    <lineage>
        <taxon>Bacteria</taxon>
        <taxon>Bacillati</taxon>
        <taxon>Bacillota</taxon>
        <taxon>Clostridia</taxon>
        <taxon>Eubacteriales</taxon>
        <taxon>Peptococcaceae</taxon>
        <taxon>Peptococcaceae incertae sedis</taxon>
        <taxon>Candidatus Avidehalobacter</taxon>
    </lineage>
</organism>
<evidence type="ECO:0000313" key="3">
    <source>
        <dbReference type="Proteomes" id="UP000824124"/>
    </source>
</evidence>
<keyword evidence="1" id="KW-1133">Transmembrane helix</keyword>
<feature type="transmembrane region" description="Helical" evidence="1">
    <location>
        <begin position="85"/>
        <end position="103"/>
    </location>
</feature>
<feature type="transmembrane region" description="Helical" evidence="1">
    <location>
        <begin position="6"/>
        <end position="29"/>
    </location>
</feature>
<sequence length="106" mass="11671">MLTSAHLLAYIAVMAGVTYLIRLLPLVCFRKKITNVFVQSFLYYVPYAVLGAMTVPAIFYSTSYTLSAVAGLIAAVFFAYKEKSLLFVAVAASAVVFVVERLIELF</sequence>
<dbReference type="EMBL" id="DVMH01000018">
    <property type="protein sequence ID" value="HIU10164.1"/>
    <property type="molecule type" value="Genomic_DNA"/>
</dbReference>
<reference evidence="2" key="1">
    <citation type="submission" date="2020-10" db="EMBL/GenBank/DDBJ databases">
        <authorList>
            <person name="Gilroy R."/>
        </authorList>
    </citation>
    <scope>NUCLEOTIDE SEQUENCE</scope>
    <source>
        <strain evidence="2">2830</strain>
    </source>
</reference>
<feature type="transmembrane region" description="Helical" evidence="1">
    <location>
        <begin position="41"/>
        <end position="58"/>
    </location>
</feature>
<gene>
    <name evidence="2" type="ORF">IAB00_02815</name>
</gene>